<feature type="transmembrane region" description="Helical" evidence="16">
    <location>
        <begin position="624"/>
        <end position="648"/>
    </location>
</feature>
<dbReference type="GO" id="GO:0005319">
    <property type="term" value="F:lipid transporter activity"/>
    <property type="evidence" value="ECO:0007669"/>
    <property type="project" value="InterPro"/>
</dbReference>
<dbReference type="Pfam" id="PF12349">
    <property type="entry name" value="Sterol-sensing"/>
    <property type="match status" value="1"/>
</dbReference>
<evidence type="ECO:0000256" key="12">
    <source>
        <dbReference type="ARBA" id="ARBA00023166"/>
    </source>
</evidence>
<dbReference type="Proteomes" id="UP000723463">
    <property type="component" value="Unassembled WGS sequence"/>
</dbReference>
<reference evidence="19" key="1">
    <citation type="journal article" date="2020" name="Fungal Divers.">
        <title>Resolving the Mortierellaceae phylogeny through synthesis of multi-gene phylogenetics and phylogenomics.</title>
        <authorList>
            <person name="Vandepol N."/>
            <person name="Liber J."/>
            <person name="Desiro A."/>
            <person name="Na H."/>
            <person name="Kennedy M."/>
            <person name="Barry K."/>
            <person name="Grigoriev I.V."/>
            <person name="Miller A.N."/>
            <person name="O'Donnell K."/>
            <person name="Stajich J.E."/>
            <person name="Bonito G."/>
        </authorList>
    </citation>
    <scope>NUCLEOTIDE SEQUENCE</scope>
    <source>
        <strain evidence="19">NRRL 2591</strain>
    </source>
</reference>
<evidence type="ECO:0000256" key="11">
    <source>
        <dbReference type="ARBA" id="ARBA00023157"/>
    </source>
</evidence>
<dbReference type="InterPro" id="IPR004765">
    <property type="entry name" value="NPC1-like"/>
</dbReference>
<feature type="transmembrane region" description="Helical" evidence="16">
    <location>
        <begin position="806"/>
        <end position="825"/>
    </location>
</feature>
<feature type="transmembrane region" description="Helical" evidence="16">
    <location>
        <begin position="1067"/>
        <end position="1087"/>
    </location>
</feature>
<dbReference type="GO" id="GO:0015918">
    <property type="term" value="P:sterol transport"/>
    <property type="evidence" value="ECO:0007669"/>
    <property type="project" value="UniProtKB-ARBA"/>
</dbReference>
<accession>A0A9P6FA28</accession>
<evidence type="ECO:0000256" key="17">
    <source>
        <dbReference type="SAM" id="SignalP"/>
    </source>
</evidence>
<evidence type="ECO:0000256" key="5">
    <source>
        <dbReference type="ARBA" id="ARBA00022692"/>
    </source>
</evidence>
<evidence type="ECO:0000256" key="3">
    <source>
        <dbReference type="ARBA" id="ARBA00022448"/>
    </source>
</evidence>
<dbReference type="Pfam" id="PF16414">
    <property type="entry name" value="NPC1_N"/>
    <property type="match status" value="1"/>
</dbReference>
<dbReference type="Pfam" id="PF22314">
    <property type="entry name" value="NPC1_MLD"/>
    <property type="match status" value="1"/>
</dbReference>
<gene>
    <name evidence="19" type="ORF">EC957_011033</name>
</gene>
<protein>
    <recommendedName>
        <fullName evidence="18">SSD domain-containing protein</fullName>
    </recommendedName>
</protein>
<name>A0A9P6FA28_9FUNG</name>
<feature type="transmembrane region" description="Helical" evidence="16">
    <location>
        <begin position="593"/>
        <end position="612"/>
    </location>
</feature>
<evidence type="ECO:0000256" key="8">
    <source>
        <dbReference type="ARBA" id="ARBA00023055"/>
    </source>
</evidence>
<dbReference type="Gene3D" id="1.20.1640.10">
    <property type="entry name" value="Multidrug efflux transporter AcrB transmembrane domain"/>
    <property type="match status" value="2"/>
</dbReference>
<keyword evidence="13" id="KW-0325">Glycoprotein</keyword>
<feature type="transmembrane region" description="Helical" evidence="16">
    <location>
        <begin position="352"/>
        <end position="370"/>
    </location>
</feature>
<feature type="chain" id="PRO_5040296790" description="SSD domain-containing protein" evidence="17">
    <location>
        <begin position="29"/>
        <end position="1326"/>
    </location>
</feature>
<evidence type="ECO:0000256" key="14">
    <source>
        <dbReference type="ARBA" id="ARBA00023221"/>
    </source>
</evidence>
<dbReference type="GO" id="GO:0032934">
    <property type="term" value="F:sterol binding"/>
    <property type="evidence" value="ECO:0007669"/>
    <property type="project" value="TreeGrafter"/>
</dbReference>
<dbReference type="InterPro" id="IPR053956">
    <property type="entry name" value="NPC1_MLD"/>
</dbReference>
<feature type="transmembrane region" description="Helical" evidence="16">
    <location>
        <begin position="1196"/>
        <end position="1219"/>
    </location>
</feature>
<feature type="transmembrane region" description="Helical" evidence="16">
    <location>
        <begin position="706"/>
        <end position="725"/>
    </location>
</feature>
<sequence>MPKRTSLFLVLAAIAVSLLLVLAPTATASDIHEEGYCVMRDNCGSKRTFGKQLPCPFNQPALEPDRELRELLVSTCGASFEHSKACCSQDQVEDLIASTKQASPMISACPACWTNFLNFFCTFTCSPNQSTFLNVTETGISTDKKAVVTRLDFLVSDQYGSGFFDSCKDVKFAATNGYVMDLIGGGAKHWRDMVTFMGREREPLGSPFQIDFPVEDPTGALKPFEGITRQCNDTDVQYRCSCVDCLPVCPVLPPTPDEKPPCTVFGISCWSFSLTFIYTVTLGAAIGMFVIRKRISAAKDLIGFEPVRRQDEEDDEYSQHLLDPDQYTGRYVVSALLQEWFYLQGYICAKHAWRTIAISFGLVAFFSLGWSRFGVETDPVKLWVAPDSISATQKAIFDQNFGPFYRTAQVIVSYKDSQDTIVDERSFRRLFMINDKIKALKTERGVTLQDICLHPTSDACVIQSPTGYWEDDINRFSGSWKDEFEACTENPADCLPEFQQPLKPDIILGGFDDEEYLTAKAFIITYVIQNSVNETVTDIAHEWELRYLEFLDDLVHNRIEGINTEDLRISYSSEASLEIELNKSSNTDVRTVILSYLAMFLYASLALGRFQLSSPRRMIVDSKFTLGMSGIFIVLASISTSVGLFSFLGYKITLIIAEVIPFLVLAVGVDNIFILCHEFERRKMNHPEESIEECAGRTLGRMGPSILLSALSETIAFALGGMVTMPAVSVFAMYAAMAVWVDFLLQVTAFISCIALDAQRTEEDRIDCVPCIQIQAPQAIETEGALPAWVRKYYGPLILNSSVKKIVIAAFLGLLTAGLCLMPSLEIGLDQRLALPSDSYLVQYFNDLDGYFRVGPPIYFVIQDVDTTTRHGQQQICARFSTCSDSSIANVLEQERKRPHVSFIEQPASVWIDDFLHWLNPAIETCCRFRKNDPTKPCGPWDDEDECNICYADKEPGWNISMNGLPEGEEFMKYLGEWLKASPDEFCPLAGKAAYGDAIKLNSAGDKVKMSHFRTYHTPMRNQHDFIAGYKSAHRIAEQVSEETGATVFPYSVFYIFFEQYVDIIPLTIRLLVVAMLSVGLVTAGILGSIKVALVVVGVVAMIMVDVVGAMVVMGVSLNAISLVNLVICVGISVEFCSHIARASVEAEGSPDERVFGALVEVGSSVFSGITLTKFLGIFVLAFTRSKIFEVYYFRMYLAIVVVGALHGLVLLPVLLSLLETEKTSSLSLGSLGWSSRSSSANRRRLREGRLLQGNESSDDDTEVDNVREAVAQDLPRHAQDLKGCGASDYSLVKDLKVFRHGYGPPAVASSGALVLPPLGFPETMS</sequence>
<evidence type="ECO:0000256" key="2">
    <source>
        <dbReference type="ARBA" id="ARBA00005585"/>
    </source>
</evidence>
<evidence type="ECO:0000256" key="6">
    <source>
        <dbReference type="ARBA" id="ARBA00022729"/>
    </source>
</evidence>
<keyword evidence="4" id="KW-0153">Cholesterol metabolism</keyword>
<comment type="subcellular location">
    <subcellularLocation>
        <location evidence="1">Endomembrane system</location>
        <topology evidence="1">Multi-pass membrane protein</topology>
    </subcellularLocation>
</comment>
<comment type="similarity">
    <text evidence="2">Belongs to the patched family.</text>
</comment>
<keyword evidence="6 17" id="KW-0732">Signal</keyword>
<evidence type="ECO:0000256" key="10">
    <source>
        <dbReference type="ARBA" id="ARBA00023136"/>
    </source>
</evidence>
<dbReference type="InterPro" id="IPR053958">
    <property type="entry name" value="HMGCR/SNAP/NPC1-like_SSD"/>
</dbReference>
<keyword evidence="10 16" id="KW-0472">Membrane</keyword>
<evidence type="ECO:0000256" key="9">
    <source>
        <dbReference type="ARBA" id="ARBA00023098"/>
    </source>
</evidence>
<feature type="transmembrane region" description="Helical" evidence="16">
    <location>
        <begin position="1162"/>
        <end position="1184"/>
    </location>
</feature>
<feature type="region of interest" description="Disordered" evidence="15">
    <location>
        <begin position="1245"/>
        <end position="1264"/>
    </location>
</feature>
<evidence type="ECO:0000256" key="4">
    <source>
        <dbReference type="ARBA" id="ARBA00022548"/>
    </source>
</evidence>
<keyword evidence="3" id="KW-0813">Transport</keyword>
<feature type="transmembrane region" description="Helical" evidence="16">
    <location>
        <begin position="270"/>
        <end position="291"/>
    </location>
</feature>
<dbReference type="PANTHER" id="PTHR45727:SF2">
    <property type="entry name" value="NPC INTRACELLULAR CHOLESTEROL TRANSPORTER 1"/>
    <property type="match status" value="1"/>
</dbReference>
<keyword evidence="7 16" id="KW-1133">Transmembrane helix</keyword>
<evidence type="ECO:0000259" key="18">
    <source>
        <dbReference type="PROSITE" id="PS50156"/>
    </source>
</evidence>
<dbReference type="InterPro" id="IPR032190">
    <property type="entry name" value="NPC1_N"/>
</dbReference>
<evidence type="ECO:0000313" key="19">
    <source>
        <dbReference type="EMBL" id="KAF9545385.1"/>
    </source>
</evidence>
<keyword evidence="11" id="KW-1015">Disulfide bond</keyword>
<evidence type="ECO:0000256" key="7">
    <source>
        <dbReference type="ARBA" id="ARBA00022989"/>
    </source>
</evidence>
<feature type="domain" description="SSD" evidence="18">
    <location>
        <begin position="588"/>
        <end position="756"/>
    </location>
</feature>
<evidence type="ECO:0000313" key="20">
    <source>
        <dbReference type="Proteomes" id="UP000723463"/>
    </source>
</evidence>
<dbReference type="PANTHER" id="PTHR45727">
    <property type="entry name" value="NPC INTRACELLULAR CHOLESTEROL TRANSPORTER 1"/>
    <property type="match status" value="1"/>
</dbReference>
<dbReference type="FunFam" id="1.20.1640.10:FF:000029">
    <property type="entry name" value="Putative Patched sphingolipid transporter"/>
    <property type="match status" value="1"/>
</dbReference>
<evidence type="ECO:0000256" key="1">
    <source>
        <dbReference type="ARBA" id="ARBA00004127"/>
    </source>
</evidence>
<dbReference type="FunFam" id="1.20.1640.10:FF:000008">
    <property type="entry name" value="NPC intracellular cholesterol transporter 1"/>
    <property type="match status" value="1"/>
</dbReference>
<keyword evidence="5 16" id="KW-0812">Transmembrane</keyword>
<dbReference type="GO" id="GO:0016020">
    <property type="term" value="C:membrane"/>
    <property type="evidence" value="ECO:0007669"/>
    <property type="project" value="InterPro"/>
</dbReference>
<dbReference type="GO" id="GO:0012505">
    <property type="term" value="C:endomembrane system"/>
    <property type="evidence" value="ECO:0007669"/>
    <property type="project" value="UniProtKB-SubCell"/>
</dbReference>
<keyword evidence="12" id="KW-1207">Sterol metabolism</keyword>
<keyword evidence="8" id="KW-0445">Lipid transport</keyword>
<dbReference type="PROSITE" id="PS50156">
    <property type="entry name" value="SSD"/>
    <property type="match status" value="1"/>
</dbReference>
<dbReference type="NCBIfam" id="TIGR00917">
    <property type="entry name" value="2A060601"/>
    <property type="match status" value="1"/>
</dbReference>
<evidence type="ECO:0000256" key="16">
    <source>
        <dbReference type="SAM" id="Phobius"/>
    </source>
</evidence>
<proteinExistence type="inferred from homology"/>
<dbReference type="SUPFAM" id="SSF82866">
    <property type="entry name" value="Multidrug efflux transporter AcrB transmembrane domain"/>
    <property type="match status" value="2"/>
</dbReference>
<keyword evidence="9" id="KW-0443">Lipid metabolism</keyword>
<evidence type="ECO:0000256" key="15">
    <source>
        <dbReference type="SAM" id="MobiDB-lite"/>
    </source>
</evidence>
<keyword evidence="20" id="KW-1185">Reference proteome</keyword>
<feature type="transmembrane region" description="Helical" evidence="16">
    <location>
        <begin position="654"/>
        <end position="676"/>
    </location>
</feature>
<feature type="signal peptide" evidence="17">
    <location>
        <begin position="1"/>
        <end position="28"/>
    </location>
</feature>
<feature type="transmembrane region" description="Helical" evidence="16">
    <location>
        <begin position="731"/>
        <end position="756"/>
    </location>
</feature>
<keyword evidence="14" id="KW-0753">Steroid metabolism</keyword>
<feature type="transmembrane region" description="Helical" evidence="16">
    <location>
        <begin position="1094"/>
        <end position="1114"/>
    </location>
</feature>
<evidence type="ECO:0000256" key="13">
    <source>
        <dbReference type="ARBA" id="ARBA00023180"/>
    </source>
</evidence>
<comment type="caution">
    <text evidence="19">The sequence shown here is derived from an EMBL/GenBank/DDBJ whole genome shotgun (WGS) entry which is preliminary data.</text>
</comment>
<dbReference type="EMBL" id="JAAAXW010000073">
    <property type="protein sequence ID" value="KAF9545385.1"/>
    <property type="molecule type" value="Genomic_DNA"/>
</dbReference>
<dbReference type="InterPro" id="IPR000731">
    <property type="entry name" value="SSD"/>
</dbReference>
<dbReference type="GO" id="GO:0008203">
    <property type="term" value="P:cholesterol metabolic process"/>
    <property type="evidence" value="ECO:0007669"/>
    <property type="project" value="UniProtKB-KW"/>
</dbReference>
<organism evidence="19 20">
    <name type="scientific">Mortierella hygrophila</name>
    <dbReference type="NCBI Taxonomy" id="979708"/>
    <lineage>
        <taxon>Eukaryota</taxon>
        <taxon>Fungi</taxon>
        <taxon>Fungi incertae sedis</taxon>
        <taxon>Mucoromycota</taxon>
        <taxon>Mortierellomycotina</taxon>
        <taxon>Mortierellomycetes</taxon>
        <taxon>Mortierellales</taxon>
        <taxon>Mortierellaceae</taxon>
        <taxon>Mortierella</taxon>
    </lineage>
</organism>